<dbReference type="Proteomes" id="UP001212498">
    <property type="component" value="Unassembled WGS sequence"/>
</dbReference>
<dbReference type="EMBL" id="JAPNUD010000102">
    <property type="protein sequence ID" value="MDA0644580.1"/>
    <property type="molecule type" value="Genomic_DNA"/>
</dbReference>
<feature type="transmembrane region" description="Helical" evidence="1">
    <location>
        <begin position="249"/>
        <end position="266"/>
    </location>
</feature>
<feature type="transmembrane region" description="Helical" evidence="1">
    <location>
        <begin position="82"/>
        <end position="101"/>
    </location>
</feature>
<keyword evidence="1" id="KW-0812">Transmembrane</keyword>
<feature type="transmembrane region" description="Helical" evidence="1">
    <location>
        <begin position="107"/>
        <end position="126"/>
    </location>
</feature>
<feature type="transmembrane region" description="Helical" evidence="1">
    <location>
        <begin position="272"/>
        <end position="295"/>
    </location>
</feature>
<keyword evidence="1" id="KW-1133">Transmembrane helix</keyword>
<keyword evidence="1" id="KW-0472">Membrane</keyword>
<gene>
    <name evidence="2" type="ORF">OUY24_28455</name>
</gene>
<evidence type="ECO:0000313" key="3">
    <source>
        <dbReference type="Proteomes" id="UP001212498"/>
    </source>
</evidence>
<evidence type="ECO:0008006" key="4">
    <source>
        <dbReference type="Google" id="ProtNLM"/>
    </source>
</evidence>
<keyword evidence="3" id="KW-1185">Reference proteome</keyword>
<feature type="transmembrane region" description="Helical" evidence="1">
    <location>
        <begin position="162"/>
        <end position="179"/>
    </location>
</feature>
<organism evidence="2 3">
    <name type="scientific">Nonomuraea ferruginea</name>
    <dbReference type="NCBI Taxonomy" id="46174"/>
    <lineage>
        <taxon>Bacteria</taxon>
        <taxon>Bacillati</taxon>
        <taxon>Actinomycetota</taxon>
        <taxon>Actinomycetes</taxon>
        <taxon>Streptosporangiales</taxon>
        <taxon>Streptosporangiaceae</taxon>
        <taxon>Nonomuraea</taxon>
    </lineage>
</organism>
<comment type="caution">
    <text evidence="2">The sequence shown here is derived from an EMBL/GenBank/DDBJ whole genome shotgun (WGS) entry which is preliminary data.</text>
</comment>
<proteinExistence type="predicted"/>
<name>A0ABT4T5G1_9ACTN</name>
<protein>
    <recommendedName>
        <fullName evidence="4">DUF2157 domain-containing protein</fullName>
    </recommendedName>
</protein>
<accession>A0ABT4T5G1</accession>
<sequence length="305" mass="32226">MSELLERRYRSVLRLLPEDYRRERESEMVAAFLEAAGDVSSADNPRPGWGEVGSVLALALRLRLGGQDSAPRAFARGEAVRLVALLGLGFQAALSVVTTAGGVAEPLFFLAAAEACCWVVAFLALVRGHLPTAKGAAVLALLPVTGTVAFQASDSAQPASQTASWLVLTVVPVIALLLAYHRDVLPVTRPWWQAVLPLTVAVFAASLALLPRDPTWSWSYPWTDPIGLGVLALVAGVAAGAIRRPAAPWRLALGMVAALLMAVRLLDMADMYGDLLVTGSVQVVLLAVLATGLTITGRRALPEPV</sequence>
<feature type="transmembrane region" description="Helical" evidence="1">
    <location>
        <begin position="222"/>
        <end position="242"/>
    </location>
</feature>
<feature type="transmembrane region" description="Helical" evidence="1">
    <location>
        <begin position="191"/>
        <end position="210"/>
    </location>
</feature>
<evidence type="ECO:0000256" key="1">
    <source>
        <dbReference type="SAM" id="Phobius"/>
    </source>
</evidence>
<dbReference type="RefSeq" id="WP_271278518.1">
    <property type="nucleotide sequence ID" value="NZ_BAABFD010000025.1"/>
</dbReference>
<feature type="transmembrane region" description="Helical" evidence="1">
    <location>
        <begin position="133"/>
        <end position="150"/>
    </location>
</feature>
<reference evidence="2 3" key="1">
    <citation type="submission" date="2022-11" db="EMBL/GenBank/DDBJ databases">
        <title>Nonomuraea corallina sp. nov., a new species of the genus Nonomuraea isolated from sea side sediment in Thai sea.</title>
        <authorList>
            <person name="Ngamcharungchit C."/>
            <person name="Matsumoto A."/>
            <person name="Suriyachadkun C."/>
            <person name="Panbangred W."/>
            <person name="Inahashi Y."/>
            <person name="Intra B."/>
        </authorList>
    </citation>
    <scope>NUCLEOTIDE SEQUENCE [LARGE SCALE GENOMIC DNA]</scope>
    <source>
        <strain evidence="2 3">DSM 43553</strain>
    </source>
</reference>
<evidence type="ECO:0000313" key="2">
    <source>
        <dbReference type="EMBL" id="MDA0644580.1"/>
    </source>
</evidence>